<dbReference type="GO" id="GO:0044773">
    <property type="term" value="P:mitotic DNA damage checkpoint signaling"/>
    <property type="evidence" value="ECO:0007669"/>
    <property type="project" value="TreeGrafter"/>
</dbReference>
<name>A0A317WYU9_9EURO</name>
<reference evidence="2 3" key="1">
    <citation type="submission" date="2016-12" db="EMBL/GenBank/DDBJ databases">
        <title>The genomes of Aspergillus section Nigri reveals drivers in fungal speciation.</title>
        <authorList>
            <consortium name="DOE Joint Genome Institute"/>
            <person name="Vesth T.C."/>
            <person name="Nybo J."/>
            <person name="Theobald S."/>
            <person name="Brandl J."/>
            <person name="Frisvad J.C."/>
            <person name="Nielsen K.F."/>
            <person name="Lyhne E.K."/>
            <person name="Kogle M.E."/>
            <person name="Kuo A."/>
            <person name="Riley R."/>
            <person name="Clum A."/>
            <person name="Nolan M."/>
            <person name="Lipzen A."/>
            <person name="Salamov A."/>
            <person name="Henrissat B."/>
            <person name="Wiebenga A."/>
            <person name="De Vries R.P."/>
            <person name="Grigoriev I.V."/>
            <person name="Mortensen U.H."/>
            <person name="Andersen M.R."/>
            <person name="Baker S.E."/>
        </authorList>
    </citation>
    <scope>NUCLEOTIDE SEQUENCE [LARGE SCALE GENOMIC DNA]</scope>
    <source>
        <strain evidence="2 3">CBS 117.55</strain>
    </source>
</reference>
<accession>A0A317WYU9</accession>
<dbReference type="AlphaFoldDB" id="A0A317WYU9"/>
<dbReference type="GO" id="GO:0005524">
    <property type="term" value="F:ATP binding"/>
    <property type="evidence" value="ECO:0007669"/>
    <property type="project" value="InterPro"/>
</dbReference>
<dbReference type="Pfam" id="PF00069">
    <property type="entry name" value="Pkinase"/>
    <property type="match status" value="1"/>
</dbReference>
<dbReference type="STRING" id="1448321.A0A317WYU9"/>
<dbReference type="GeneID" id="37063046"/>
<gene>
    <name evidence="2" type="ORF">BO70DRAFT_330037</name>
</gene>
<keyword evidence="2" id="KW-0418">Kinase</keyword>
<evidence type="ECO:0000259" key="1">
    <source>
        <dbReference type="PROSITE" id="PS50011"/>
    </source>
</evidence>
<dbReference type="GO" id="GO:0004674">
    <property type="term" value="F:protein serine/threonine kinase activity"/>
    <property type="evidence" value="ECO:0007669"/>
    <property type="project" value="UniProtKB-KW"/>
</dbReference>
<comment type="caution">
    <text evidence="2">The sequence shown here is derived from an EMBL/GenBank/DDBJ whole genome shotgun (WGS) entry which is preliminary data.</text>
</comment>
<keyword evidence="2" id="KW-0808">Transferase</keyword>
<dbReference type="InterPro" id="IPR000719">
    <property type="entry name" value="Prot_kinase_dom"/>
</dbReference>
<dbReference type="OrthoDB" id="4062651at2759"/>
<dbReference type="InterPro" id="IPR008271">
    <property type="entry name" value="Ser/Thr_kinase_AS"/>
</dbReference>
<dbReference type="PROSITE" id="PS50011">
    <property type="entry name" value="PROTEIN_KINASE_DOM"/>
    <property type="match status" value="1"/>
</dbReference>
<protein>
    <submittedName>
        <fullName evidence="2">Serine/threonine protein kinase</fullName>
    </submittedName>
</protein>
<dbReference type="PANTHER" id="PTHR44167:SF24">
    <property type="entry name" value="SERINE_THREONINE-PROTEIN KINASE CHK2"/>
    <property type="match status" value="1"/>
</dbReference>
<proteinExistence type="predicted"/>
<dbReference type="GO" id="GO:0005634">
    <property type="term" value="C:nucleus"/>
    <property type="evidence" value="ECO:0007669"/>
    <property type="project" value="TreeGrafter"/>
</dbReference>
<dbReference type="EMBL" id="MSFL01000003">
    <property type="protein sequence ID" value="PWY89908.1"/>
    <property type="molecule type" value="Genomic_DNA"/>
</dbReference>
<keyword evidence="2" id="KW-0723">Serine/threonine-protein kinase</keyword>
<organism evidence="2 3">
    <name type="scientific">Aspergillus heteromorphus CBS 117.55</name>
    <dbReference type="NCBI Taxonomy" id="1448321"/>
    <lineage>
        <taxon>Eukaryota</taxon>
        <taxon>Fungi</taxon>
        <taxon>Dikarya</taxon>
        <taxon>Ascomycota</taxon>
        <taxon>Pezizomycotina</taxon>
        <taxon>Eurotiomycetes</taxon>
        <taxon>Eurotiomycetidae</taxon>
        <taxon>Eurotiales</taxon>
        <taxon>Aspergillaceae</taxon>
        <taxon>Aspergillus</taxon>
        <taxon>Aspergillus subgen. Circumdati</taxon>
    </lineage>
</organism>
<evidence type="ECO:0000313" key="2">
    <source>
        <dbReference type="EMBL" id="PWY89908.1"/>
    </source>
</evidence>
<dbReference type="PANTHER" id="PTHR44167">
    <property type="entry name" value="OVARIAN-SPECIFIC SERINE/THREONINE-PROTEIN KINASE LOK-RELATED"/>
    <property type="match status" value="1"/>
</dbReference>
<sequence>MEVKLRCTFIARGKRYVIKNMIPGECEYQLNLQNLVSSSPNVRSVTDTFQSLEMFVYPFMDGDLLRPSQKKLSRDTRRDILRSALQGLVDLHDKDILHNDIKPNNILIDYKEGPKNQITINQVQISDLEDTVIVPPGKWLRGPLCGNPIWRSAESWARSRQNQSSDVFSFGIVIIYVMVNEMVFRVTDGELNAADSWRYVLRRNLSYFSDADSLQGFLHHIGKENPFYERLLALVDIFGPESPRQPLEQWNYLESDLKDLLKKMTILDPTRRITAREALLHPWFSGSA</sequence>
<dbReference type="PROSITE" id="PS00108">
    <property type="entry name" value="PROTEIN_KINASE_ST"/>
    <property type="match status" value="1"/>
</dbReference>
<feature type="domain" description="Protein kinase" evidence="1">
    <location>
        <begin position="1"/>
        <end position="284"/>
    </location>
</feature>
<keyword evidence="3" id="KW-1185">Reference proteome</keyword>
<dbReference type="InterPro" id="IPR011009">
    <property type="entry name" value="Kinase-like_dom_sf"/>
</dbReference>
<dbReference type="VEuPathDB" id="FungiDB:BO70DRAFT_330037"/>
<dbReference type="RefSeq" id="XP_025402739.1">
    <property type="nucleotide sequence ID" value="XM_025540809.1"/>
</dbReference>
<dbReference type="Proteomes" id="UP000247233">
    <property type="component" value="Unassembled WGS sequence"/>
</dbReference>
<dbReference type="SMART" id="SM00220">
    <property type="entry name" value="S_TKc"/>
    <property type="match status" value="1"/>
</dbReference>
<dbReference type="Gene3D" id="1.10.510.10">
    <property type="entry name" value="Transferase(Phosphotransferase) domain 1"/>
    <property type="match status" value="1"/>
</dbReference>
<evidence type="ECO:0000313" key="3">
    <source>
        <dbReference type="Proteomes" id="UP000247233"/>
    </source>
</evidence>
<dbReference type="SUPFAM" id="SSF56112">
    <property type="entry name" value="Protein kinase-like (PK-like)"/>
    <property type="match status" value="1"/>
</dbReference>